<comment type="similarity">
    <text evidence="2">Belongs to the GCF family.</text>
</comment>
<evidence type="ECO:0000256" key="5">
    <source>
        <dbReference type="SAM" id="MobiDB-lite"/>
    </source>
</evidence>
<dbReference type="InterPro" id="IPR012890">
    <property type="entry name" value="GCFC2-like"/>
</dbReference>
<feature type="compositionally biased region" description="Basic and acidic residues" evidence="5">
    <location>
        <begin position="84"/>
        <end position="110"/>
    </location>
</feature>
<dbReference type="GO" id="GO:0003677">
    <property type="term" value="F:DNA binding"/>
    <property type="evidence" value="ECO:0007669"/>
    <property type="project" value="InterPro"/>
</dbReference>
<keyword evidence="3" id="KW-0539">Nucleus</keyword>
<comment type="subcellular location">
    <subcellularLocation>
        <location evidence="1">Nucleus</location>
    </subcellularLocation>
</comment>
<feature type="compositionally biased region" description="Acidic residues" evidence="5">
    <location>
        <begin position="71"/>
        <end position="83"/>
    </location>
</feature>
<feature type="coiled-coil region" evidence="4">
    <location>
        <begin position="327"/>
        <end position="354"/>
    </location>
</feature>
<feature type="region of interest" description="Disordered" evidence="5">
    <location>
        <begin position="358"/>
        <end position="378"/>
    </location>
</feature>
<reference evidence="7" key="2">
    <citation type="submission" date="2025-09" db="UniProtKB">
        <authorList>
            <consortium name="Ensembl"/>
        </authorList>
    </citation>
    <scope>IDENTIFICATION</scope>
</reference>
<proteinExistence type="inferred from homology"/>
<feature type="domain" description="GCF C-terminal" evidence="6">
    <location>
        <begin position="405"/>
        <end position="617"/>
    </location>
</feature>
<evidence type="ECO:0000256" key="4">
    <source>
        <dbReference type="SAM" id="Coils"/>
    </source>
</evidence>
<accession>A0A3Q0RMQ9</accession>
<keyword evidence="4" id="KW-0175">Coiled coil</keyword>
<name>A0A3Q0RMQ9_AMPCI</name>
<feature type="compositionally biased region" description="Basic and acidic residues" evidence="5">
    <location>
        <begin position="12"/>
        <end position="35"/>
    </location>
</feature>
<dbReference type="GeneTree" id="ENSGT00390000000455"/>
<keyword evidence="8" id="KW-1185">Reference proteome</keyword>
<protein>
    <submittedName>
        <fullName evidence="7">GC-rich sequence DNA-binding factor 2</fullName>
    </submittedName>
</protein>
<feature type="compositionally biased region" description="Basic residues" evidence="5">
    <location>
        <begin position="1"/>
        <end position="11"/>
    </location>
</feature>
<dbReference type="PANTHER" id="PTHR12214:SF4">
    <property type="entry name" value="INTRON LARGE COMPLEX COMPONENT GCFC2"/>
    <property type="match status" value="1"/>
</dbReference>
<dbReference type="GO" id="GO:0005634">
    <property type="term" value="C:nucleus"/>
    <property type="evidence" value="ECO:0007669"/>
    <property type="project" value="UniProtKB-SubCell"/>
</dbReference>
<feature type="compositionally biased region" description="Acidic residues" evidence="5">
    <location>
        <begin position="361"/>
        <end position="377"/>
    </location>
</feature>
<sequence>MFNKKPRRNFRQRKDSSSDDEDQVKNSKEGDENPEKTAPAVVNKPLKAAQGRGITCSSKREATPPKSYTSDGEDGETLDVTDEREERKKDKEGTNKKEPSVLSFSDDKEVNIPNAKEIAAARRQRRANRTQKEFIPLSRDGQSSAGSTPDHYSREDEDDRDDDDDNELDDHEKRIEFAPRMKSIRERIAEKLGMRGRDREQIVRNKHALNFHTLYFYYSILPSSTCFSQNVQHMFPRFYFPLSKKFFPARLESLKEVYRARQAELRRMNGDVESAKTSLEDLEESTSERQLKFYRTMTGYVHNMVECLQEKVVEINSLELELHTLLSDQLEALLAQRQEKIKEQADRLQQLSCDVGVKTDEDFDTPEDTQPSAEEEEQLQKKTADILLRSQKVFSDVQDDFCNVKKILSRFEEWRGCYSESYHNAYISLCLPKLLNPIIRHQLLAWNPLKDASMDFENLPWFTAVETFCHGHGHEELEHTDRQTLSNVIERTVVPKMTAYVELVWDPMSHQQSVCLTDVCHRLKEDYSTFEGEPSKPVKAFTEAVVRRLRSCVDEDVFIPLYPKKFLEETSSPQRHFRDQQFWTAVKLLGNMGKWDFLLPDFVLKELMLDKLLNRYLMTTLLTLIMMHFHAICKQQPPEDPNTRSAVVDLLKVLSTIRCHDSIMAIAQKYHYEDAIYSHQLLNQETA</sequence>
<dbReference type="InterPro" id="IPR022783">
    <property type="entry name" value="GCFC_dom"/>
</dbReference>
<dbReference type="PANTHER" id="PTHR12214">
    <property type="entry name" value="GC-RICH SEQUENCE DNA-BINDING FACTOR"/>
    <property type="match status" value="1"/>
</dbReference>
<evidence type="ECO:0000256" key="3">
    <source>
        <dbReference type="ARBA" id="ARBA00023242"/>
    </source>
</evidence>
<dbReference type="Pfam" id="PF07842">
    <property type="entry name" value="GCFC"/>
    <property type="match status" value="1"/>
</dbReference>
<evidence type="ECO:0000259" key="6">
    <source>
        <dbReference type="Pfam" id="PF07842"/>
    </source>
</evidence>
<dbReference type="Proteomes" id="UP000261340">
    <property type="component" value="Unplaced"/>
</dbReference>
<dbReference type="AlphaFoldDB" id="A0A3Q0RMQ9"/>
<evidence type="ECO:0000256" key="2">
    <source>
        <dbReference type="ARBA" id="ARBA00010801"/>
    </source>
</evidence>
<evidence type="ECO:0000313" key="8">
    <source>
        <dbReference type="Proteomes" id="UP000261340"/>
    </source>
</evidence>
<evidence type="ECO:0000313" key="7">
    <source>
        <dbReference type="Ensembl" id="ENSACIP00000011123.1"/>
    </source>
</evidence>
<reference evidence="7" key="1">
    <citation type="submission" date="2025-08" db="UniProtKB">
        <authorList>
            <consortium name="Ensembl"/>
        </authorList>
    </citation>
    <scope>IDENTIFICATION</scope>
</reference>
<dbReference type="GO" id="GO:0000398">
    <property type="term" value="P:mRNA splicing, via spliceosome"/>
    <property type="evidence" value="ECO:0007669"/>
    <property type="project" value="InterPro"/>
</dbReference>
<dbReference type="Ensembl" id="ENSACIT00000011442.1">
    <property type="protein sequence ID" value="ENSACIP00000011123.1"/>
    <property type="gene ID" value="ENSACIG00000008594.1"/>
</dbReference>
<feature type="region of interest" description="Disordered" evidence="5">
    <location>
        <begin position="1"/>
        <end position="174"/>
    </location>
</feature>
<feature type="compositionally biased region" description="Acidic residues" evidence="5">
    <location>
        <begin position="155"/>
        <end position="169"/>
    </location>
</feature>
<organism evidence="7 8">
    <name type="scientific">Amphilophus citrinellus</name>
    <name type="common">Midas cichlid</name>
    <name type="synonym">Cichlasoma citrinellum</name>
    <dbReference type="NCBI Taxonomy" id="61819"/>
    <lineage>
        <taxon>Eukaryota</taxon>
        <taxon>Metazoa</taxon>
        <taxon>Chordata</taxon>
        <taxon>Craniata</taxon>
        <taxon>Vertebrata</taxon>
        <taxon>Euteleostomi</taxon>
        <taxon>Actinopterygii</taxon>
        <taxon>Neopterygii</taxon>
        <taxon>Teleostei</taxon>
        <taxon>Neoteleostei</taxon>
        <taxon>Acanthomorphata</taxon>
        <taxon>Ovalentaria</taxon>
        <taxon>Cichlomorphae</taxon>
        <taxon>Cichliformes</taxon>
        <taxon>Cichlidae</taxon>
        <taxon>New World cichlids</taxon>
        <taxon>Cichlasomatinae</taxon>
        <taxon>Heroini</taxon>
        <taxon>Amphilophus</taxon>
    </lineage>
</organism>
<evidence type="ECO:0000256" key="1">
    <source>
        <dbReference type="ARBA" id="ARBA00004123"/>
    </source>
</evidence>